<sequence length="698" mass="80800">MAIQPILPNEIDKQSKKLFNSNFKPSRRNKEPKPPSLSWSKLPPPAAEIDERLNFRVRRFKLWKEVNLELRRIVIDPNKRIHLRRYQSYAIPAVLSDQYRKLLPIPLPRLTKSGIATPIPEDEWSWSTPIRYQIQQPQYDSQNQLKSDEYQPVNEEQLTDEVKSLNRLVGQGGLLTPPLSAHEKDERALPCHRSNIRLSNPKINLPLERSKTGQYHDESNQSEREVAKFEKNSLTHILNSKITKESTSSPQNQYWLPPLPPSNQLPWYTKALSKKDRKVNYQKMLESKWILDQEYERRFRIGMKKLMELIMAWQNENTVPHNQWSKGDKVKWKDGVDINQIENIISFYRAIRKSSSNIFDYLDTNEIQQVPFRDRVHGWVKDEGVRKKRQKEKKEAKRKAEEEVKDNFSLQAIPPAPSQDQSQIDRSKQNIQEQSSNTLSSLTIPYSQTIRTDSHPSSSVSRERDKRSISQSKRAMEPFDISSLNHNTKDSNMENRRGNYDNTQNREIVESSHENQTSLSTLLTRLDALQRQKEELTLRLAQKDMTAKQAETFTDESANDYLDIPIRNNSFSTSSDQGKSSNAIEQIRFGSLNIDDDTALPISSDYPNSNFQLPSEQQIHISLPSSAFSRKRLNPDDRIEQSYSSSFNGDSVKHHDVDNFDDYPSIDGDTIDILSTTEEAGMQKDTQFSTLGTDSLND</sequence>
<feature type="compositionally biased region" description="Basic and acidic residues" evidence="2">
    <location>
        <begin position="392"/>
        <end position="406"/>
    </location>
</feature>
<feature type="coiled-coil region" evidence="1">
    <location>
        <begin position="519"/>
        <end position="546"/>
    </location>
</feature>
<accession>A0A1B9HSV9</accession>
<name>A0A1B9HSV9_9TREE</name>
<feature type="region of interest" description="Disordered" evidence="2">
    <location>
        <begin position="640"/>
        <end position="698"/>
    </location>
</feature>
<reference evidence="3" key="3">
    <citation type="submission" date="2016-07" db="EMBL/GenBank/DDBJ databases">
        <title>Evolution of pathogenesis and genome organization in the Tremellales.</title>
        <authorList>
            <person name="Cuomo C."/>
            <person name="Litvintseva A."/>
            <person name="Heitman J."/>
            <person name="Chen Y."/>
            <person name="Sun S."/>
            <person name="Springer D."/>
            <person name="Dromer F."/>
            <person name="Young S."/>
            <person name="Zeng Q."/>
            <person name="Chapman S."/>
            <person name="Gujja S."/>
            <person name="Saif S."/>
            <person name="Birren B."/>
        </authorList>
    </citation>
    <scope>NUCLEOTIDE SEQUENCE</scope>
    <source>
        <strain evidence="3">CBS 10737</strain>
    </source>
</reference>
<feature type="region of interest" description="Disordered" evidence="2">
    <location>
        <begin position="19"/>
        <end position="42"/>
    </location>
</feature>
<protein>
    <submittedName>
        <fullName evidence="3">Uncharacterized protein</fullName>
    </submittedName>
</protein>
<evidence type="ECO:0000256" key="2">
    <source>
        <dbReference type="SAM" id="MobiDB-lite"/>
    </source>
</evidence>
<feature type="compositionally biased region" description="Polar residues" evidence="2">
    <location>
        <begin position="429"/>
        <end position="460"/>
    </location>
</feature>
<reference evidence="4" key="4">
    <citation type="submission" date="2024-02" db="EMBL/GenBank/DDBJ databases">
        <title>Comparative genomics of Cryptococcus and Kwoniella reveals pathogenesis evolution and contrasting modes of karyotype evolution via chromosome fusion or intercentromeric recombination.</title>
        <authorList>
            <person name="Coelho M.A."/>
            <person name="David-Palma M."/>
            <person name="Shea T."/>
            <person name="Bowers K."/>
            <person name="McGinley-Smith S."/>
            <person name="Mohammad A.W."/>
            <person name="Gnirke A."/>
            <person name="Yurkov A.M."/>
            <person name="Nowrousian M."/>
            <person name="Sun S."/>
            <person name="Cuomo C.A."/>
            <person name="Heitman J."/>
        </authorList>
    </citation>
    <scope>NUCLEOTIDE SEQUENCE</scope>
    <source>
        <strain evidence="4">CBS 10737</strain>
    </source>
</reference>
<feature type="compositionally biased region" description="Polar residues" evidence="2">
    <location>
        <begin position="673"/>
        <end position="698"/>
    </location>
</feature>
<reference evidence="4" key="2">
    <citation type="submission" date="2013-07" db="EMBL/GenBank/DDBJ databases">
        <authorList>
            <consortium name="The Broad Institute Genome Sequencing Platform"/>
            <person name="Cuomo C."/>
            <person name="Litvintseva A."/>
            <person name="Chen Y."/>
            <person name="Heitman J."/>
            <person name="Sun S."/>
            <person name="Springer D."/>
            <person name="Dromer F."/>
            <person name="Young S.K."/>
            <person name="Zeng Q."/>
            <person name="Gargeya S."/>
            <person name="Fitzgerald M."/>
            <person name="Abouelleil A."/>
            <person name="Alvarado L."/>
            <person name="Berlin A.M."/>
            <person name="Chapman S.B."/>
            <person name="Dewar J."/>
            <person name="Goldberg J."/>
            <person name="Griggs A."/>
            <person name="Gujja S."/>
            <person name="Hansen M."/>
            <person name="Howarth C."/>
            <person name="Imamovic A."/>
            <person name="Larimer J."/>
            <person name="McCowan C."/>
            <person name="Murphy C."/>
            <person name="Pearson M."/>
            <person name="Priest M."/>
            <person name="Roberts A."/>
            <person name="Saif S."/>
            <person name="Shea T."/>
            <person name="Sykes S."/>
            <person name="Wortman J."/>
            <person name="Nusbaum C."/>
            <person name="Birren B."/>
        </authorList>
    </citation>
    <scope>NUCLEOTIDE SEQUENCE</scope>
    <source>
        <strain evidence="4">CBS 10737</strain>
    </source>
</reference>
<gene>
    <name evidence="3" type="ORF">I206_07596</name>
    <name evidence="4" type="ORF">I206_102228</name>
</gene>
<dbReference type="KEGG" id="kpin:30175965"/>
<dbReference type="AlphaFoldDB" id="A0A1B9HSV9"/>
<organism evidence="3">
    <name type="scientific">Kwoniella pini CBS 10737</name>
    <dbReference type="NCBI Taxonomy" id="1296096"/>
    <lineage>
        <taxon>Eukaryota</taxon>
        <taxon>Fungi</taxon>
        <taxon>Dikarya</taxon>
        <taxon>Basidiomycota</taxon>
        <taxon>Agaricomycotina</taxon>
        <taxon>Tremellomycetes</taxon>
        <taxon>Tremellales</taxon>
        <taxon>Cryptococcaceae</taxon>
        <taxon>Kwoniella</taxon>
    </lineage>
</organism>
<evidence type="ECO:0000313" key="3">
    <source>
        <dbReference type="EMBL" id="OCF46363.1"/>
    </source>
</evidence>
<dbReference type="EMBL" id="KI894017">
    <property type="protein sequence ID" value="OCF46363.1"/>
    <property type="molecule type" value="Genomic_DNA"/>
</dbReference>
<dbReference type="GeneID" id="30175965"/>
<proteinExistence type="predicted"/>
<dbReference type="RefSeq" id="XP_019007582.1">
    <property type="nucleotide sequence ID" value="XM_019159288.1"/>
</dbReference>
<reference evidence="3" key="1">
    <citation type="submission" date="2013-07" db="EMBL/GenBank/DDBJ databases">
        <title>The Genome Sequence of Cryptococcus pinus CBS10737.</title>
        <authorList>
            <consortium name="The Broad Institute Genome Sequencing Platform"/>
            <person name="Cuomo C."/>
            <person name="Litvintseva A."/>
            <person name="Chen Y."/>
            <person name="Heitman J."/>
            <person name="Sun S."/>
            <person name="Springer D."/>
            <person name="Dromer F."/>
            <person name="Young S.K."/>
            <person name="Zeng Q."/>
            <person name="Gargeya S."/>
            <person name="Fitzgerald M."/>
            <person name="Abouelleil A."/>
            <person name="Alvarado L."/>
            <person name="Berlin A.M."/>
            <person name="Chapman S.B."/>
            <person name="Dewar J."/>
            <person name="Goldberg J."/>
            <person name="Griggs A."/>
            <person name="Gujja S."/>
            <person name="Hansen M."/>
            <person name="Howarth C."/>
            <person name="Imamovic A."/>
            <person name="Larimer J."/>
            <person name="McCowan C."/>
            <person name="Murphy C."/>
            <person name="Pearson M."/>
            <person name="Priest M."/>
            <person name="Roberts A."/>
            <person name="Saif S."/>
            <person name="Shea T."/>
            <person name="Sykes S."/>
            <person name="Wortman J."/>
            <person name="Nusbaum C."/>
            <person name="Birren B."/>
        </authorList>
    </citation>
    <scope>NUCLEOTIDE SEQUENCE [LARGE SCALE GENOMIC DNA]</scope>
    <source>
        <strain evidence="3">CBS 10737</strain>
    </source>
</reference>
<dbReference type="OrthoDB" id="2565309at2759"/>
<dbReference type="Proteomes" id="UP000094020">
    <property type="component" value="Chromosome 3"/>
</dbReference>
<keyword evidence="5" id="KW-1185">Reference proteome</keyword>
<feature type="region of interest" description="Disordered" evidence="2">
    <location>
        <begin position="387"/>
        <end position="500"/>
    </location>
</feature>
<dbReference type="EMBL" id="CP144521">
    <property type="protein sequence ID" value="WWC68304.1"/>
    <property type="molecule type" value="Genomic_DNA"/>
</dbReference>
<keyword evidence="1" id="KW-0175">Coiled coil</keyword>
<evidence type="ECO:0000256" key="1">
    <source>
        <dbReference type="SAM" id="Coils"/>
    </source>
</evidence>
<evidence type="ECO:0000313" key="5">
    <source>
        <dbReference type="Proteomes" id="UP000094020"/>
    </source>
</evidence>
<dbReference type="STRING" id="1296096.A0A1B9HSV9"/>
<evidence type="ECO:0000313" key="4">
    <source>
        <dbReference type="EMBL" id="WWC68304.1"/>
    </source>
</evidence>
<feature type="compositionally biased region" description="Basic and acidic residues" evidence="2">
    <location>
        <begin position="487"/>
        <end position="499"/>
    </location>
</feature>